<evidence type="ECO:0000259" key="12">
    <source>
        <dbReference type="PROSITE" id="PS51022"/>
    </source>
</evidence>
<dbReference type="PROSITE" id="PS50106">
    <property type="entry name" value="PDZ"/>
    <property type="match status" value="1"/>
</dbReference>
<proteinExistence type="inferred from homology"/>
<dbReference type="PROSITE" id="PS50002">
    <property type="entry name" value="SH3"/>
    <property type="match status" value="1"/>
</dbReference>
<dbReference type="SMART" id="SM00072">
    <property type="entry name" value="GuKc"/>
    <property type="match status" value="1"/>
</dbReference>
<gene>
    <name evidence="13" type="ORF">g.31802</name>
</gene>
<evidence type="ECO:0000256" key="8">
    <source>
        <dbReference type="PROSITE-ProRule" id="PRU00192"/>
    </source>
</evidence>
<dbReference type="InterPro" id="IPR020590">
    <property type="entry name" value="Guanylate_kinase_CS"/>
</dbReference>
<dbReference type="EMBL" id="GEBQ01024309">
    <property type="protein sequence ID" value="JAT15668.1"/>
    <property type="molecule type" value="Transcribed_RNA"/>
</dbReference>
<dbReference type="FunFam" id="2.30.42.10:FF:000046">
    <property type="entry name" value="MAGUK p55 subfamily member 7"/>
    <property type="match status" value="1"/>
</dbReference>
<keyword evidence="5" id="KW-0677">Repeat</keyword>
<keyword evidence="7" id="KW-0472">Membrane</keyword>
<dbReference type="CDD" id="cd11862">
    <property type="entry name" value="SH3_MPP"/>
    <property type="match status" value="1"/>
</dbReference>
<dbReference type="PROSITE" id="PS00856">
    <property type="entry name" value="GUANYLATE_KINASE_1"/>
    <property type="match status" value="1"/>
</dbReference>
<dbReference type="InterPro" id="IPR001478">
    <property type="entry name" value="PDZ"/>
</dbReference>
<dbReference type="Pfam" id="PF07653">
    <property type="entry name" value="SH3_2"/>
    <property type="match status" value="1"/>
</dbReference>
<evidence type="ECO:0000259" key="10">
    <source>
        <dbReference type="PROSITE" id="PS50052"/>
    </source>
</evidence>
<organism evidence="13">
    <name type="scientific">Graphocephala atropunctata</name>
    <dbReference type="NCBI Taxonomy" id="36148"/>
    <lineage>
        <taxon>Eukaryota</taxon>
        <taxon>Metazoa</taxon>
        <taxon>Ecdysozoa</taxon>
        <taxon>Arthropoda</taxon>
        <taxon>Hexapoda</taxon>
        <taxon>Insecta</taxon>
        <taxon>Pterygota</taxon>
        <taxon>Neoptera</taxon>
        <taxon>Paraneoptera</taxon>
        <taxon>Hemiptera</taxon>
        <taxon>Auchenorrhyncha</taxon>
        <taxon>Membracoidea</taxon>
        <taxon>Cicadellidae</taxon>
        <taxon>Cicadellinae</taxon>
        <taxon>Cicadellini</taxon>
        <taxon>Graphocephala</taxon>
    </lineage>
</organism>
<dbReference type="CDD" id="cd06799">
    <property type="entry name" value="PDZ_MPP3-MPP4-MPP7-like"/>
    <property type="match status" value="1"/>
</dbReference>
<feature type="domain" description="Guanylate kinase-like" evidence="10">
    <location>
        <begin position="361"/>
        <end position="552"/>
    </location>
</feature>
<dbReference type="Gene3D" id="3.40.50.300">
    <property type="entry name" value="P-loop containing nucleotide triphosphate hydrolases"/>
    <property type="match status" value="1"/>
</dbReference>
<evidence type="ECO:0000313" key="13">
    <source>
        <dbReference type="EMBL" id="JAT15668.1"/>
    </source>
</evidence>
<dbReference type="InterPro" id="IPR014775">
    <property type="entry name" value="L27_C"/>
</dbReference>
<keyword evidence="6" id="KW-0965">Cell junction</keyword>
<dbReference type="PROSITE" id="PS51022">
    <property type="entry name" value="L27"/>
    <property type="match status" value="2"/>
</dbReference>
<evidence type="ECO:0000259" key="11">
    <source>
        <dbReference type="PROSITE" id="PS50106"/>
    </source>
</evidence>
<dbReference type="Pfam" id="PF00625">
    <property type="entry name" value="Guanylate_kin"/>
    <property type="match status" value="1"/>
</dbReference>
<dbReference type="SUPFAM" id="SSF50044">
    <property type="entry name" value="SH3-domain"/>
    <property type="match status" value="1"/>
</dbReference>
<evidence type="ECO:0000259" key="9">
    <source>
        <dbReference type="PROSITE" id="PS50002"/>
    </source>
</evidence>
<dbReference type="SMART" id="SM00326">
    <property type="entry name" value="SH3"/>
    <property type="match status" value="1"/>
</dbReference>
<keyword evidence="4 8" id="KW-0728">SH3 domain</keyword>
<dbReference type="SUPFAM" id="SSF52540">
    <property type="entry name" value="P-loop containing nucleoside triphosphate hydrolases"/>
    <property type="match status" value="1"/>
</dbReference>
<name>A0A1B6KW60_9HEMI</name>
<evidence type="ECO:0000256" key="5">
    <source>
        <dbReference type="ARBA" id="ARBA00022737"/>
    </source>
</evidence>
<dbReference type="InterPro" id="IPR036028">
    <property type="entry name" value="SH3-like_dom_sf"/>
</dbReference>
<sequence length="567" mass="63997">MTAVMANGNWDPSLSHLLGALEESRQNLPSSEEEFGFLSDLLQSKELHALVKVHNKIIDNGKDEKFHPMLSSSMQIALEVLDVILPRINLSEDCKELFLLLQKPHLQGLLCAHDAVAQKDYFPRLPEIPLEVDEDEETIKIVQLVKSNEPLGATIKTDEETGKIVIARVMHGGAADRSGLIHVGDEVCEVNNINVEGKTPNDVLKILQASEGTITFKLVPAEGRGGVRESKVRVRAHFDYFAFSDPYIPCKEAGLDFRKGDILHIVSQDDAYWWQARREGDRDMRAGLIPSRALQERRILHERAHDKSSKEGEGLPPDLLDLLLFSFNETNLGSTEREDFDREEVPTYEEVAKLYPRPGLARPIVLIGAPGVGRNELRRRLIATDAEKFHTPIPYTSRPPRAGEVNGKEYFFVTRDKLEDDINAGKLLEYGEYKGNLYGTSSESVQSIVNAGYVCLLNPHYQALRMLRTPQLKPFIIFIKPPAFEFLKETRNSAHARSTFDENNSRGFTDEEFTEIIHSSERIEFMYGHLFDETIINADLSAAFERLVAAVNRVESEPLWVPASWVQ</sequence>
<dbReference type="SMART" id="SM00569">
    <property type="entry name" value="L27"/>
    <property type="match status" value="2"/>
</dbReference>
<evidence type="ECO:0000256" key="6">
    <source>
        <dbReference type="ARBA" id="ARBA00022949"/>
    </source>
</evidence>
<dbReference type="InterPro" id="IPR050716">
    <property type="entry name" value="MAGUK"/>
</dbReference>
<accession>A0A1B6KW60</accession>
<reference evidence="13" key="1">
    <citation type="submission" date="2015-11" db="EMBL/GenBank/DDBJ databases">
        <title>De novo transcriptome assembly of four potential Pierce s Disease insect vectors from Arizona vineyards.</title>
        <authorList>
            <person name="Tassone E.E."/>
        </authorList>
    </citation>
    <scope>NUCLEOTIDE SEQUENCE</scope>
</reference>
<evidence type="ECO:0000256" key="7">
    <source>
        <dbReference type="ARBA" id="ARBA00023136"/>
    </source>
</evidence>
<dbReference type="InterPro" id="IPR008144">
    <property type="entry name" value="Guanylate_kin-like_dom"/>
</dbReference>
<dbReference type="InterPro" id="IPR008145">
    <property type="entry name" value="GK/Ca_channel_bsu"/>
</dbReference>
<dbReference type="Pfam" id="PF00595">
    <property type="entry name" value="PDZ"/>
    <property type="match status" value="1"/>
</dbReference>
<evidence type="ECO:0000256" key="4">
    <source>
        <dbReference type="ARBA" id="ARBA00022443"/>
    </source>
</evidence>
<dbReference type="Gene3D" id="1.10.287.650">
    <property type="entry name" value="L27 domain"/>
    <property type="match status" value="1"/>
</dbReference>
<feature type="domain" description="PDZ" evidence="11">
    <location>
        <begin position="141"/>
        <end position="222"/>
    </location>
</feature>
<dbReference type="GO" id="GO:0016020">
    <property type="term" value="C:membrane"/>
    <property type="evidence" value="ECO:0007669"/>
    <property type="project" value="UniProtKB-SubCell"/>
</dbReference>
<dbReference type="SMART" id="SM00228">
    <property type="entry name" value="PDZ"/>
    <property type="match status" value="1"/>
</dbReference>
<protein>
    <recommendedName>
        <fullName evidence="14">MAGUK p55 subfamily member 7</fullName>
    </recommendedName>
</protein>
<dbReference type="AlphaFoldDB" id="A0A1B6KW60"/>
<dbReference type="Gene3D" id="2.30.42.10">
    <property type="match status" value="1"/>
</dbReference>
<feature type="domain" description="L27" evidence="12">
    <location>
        <begin position="10"/>
        <end position="65"/>
    </location>
</feature>
<dbReference type="PROSITE" id="PS50052">
    <property type="entry name" value="GUANYLATE_KINASE_2"/>
    <property type="match status" value="1"/>
</dbReference>
<dbReference type="SUPFAM" id="SSF101288">
    <property type="entry name" value="L27 domain"/>
    <property type="match status" value="1"/>
</dbReference>
<evidence type="ECO:0000256" key="3">
    <source>
        <dbReference type="ARBA" id="ARBA00007014"/>
    </source>
</evidence>
<feature type="domain" description="L27" evidence="12">
    <location>
        <begin position="70"/>
        <end position="124"/>
    </location>
</feature>
<comment type="subcellular location">
    <subcellularLocation>
        <location evidence="1">Cell junction</location>
    </subcellularLocation>
    <subcellularLocation>
        <location evidence="2">Membrane</location>
    </subcellularLocation>
</comment>
<dbReference type="InterPro" id="IPR001452">
    <property type="entry name" value="SH3_domain"/>
</dbReference>
<dbReference type="InterPro" id="IPR027417">
    <property type="entry name" value="P-loop_NTPase"/>
</dbReference>
<dbReference type="InterPro" id="IPR036034">
    <property type="entry name" value="PDZ_sf"/>
</dbReference>
<dbReference type="Gene3D" id="2.30.30.40">
    <property type="entry name" value="SH3 Domains"/>
    <property type="match status" value="1"/>
</dbReference>
<dbReference type="PANTHER" id="PTHR23122">
    <property type="entry name" value="MEMBRANE-ASSOCIATED GUANYLATE KINASE MAGUK"/>
    <property type="match status" value="1"/>
</dbReference>
<dbReference type="Pfam" id="PF02828">
    <property type="entry name" value="L27"/>
    <property type="match status" value="1"/>
</dbReference>
<dbReference type="InterPro" id="IPR004172">
    <property type="entry name" value="L27_dom"/>
</dbReference>
<dbReference type="SUPFAM" id="SSF50156">
    <property type="entry name" value="PDZ domain-like"/>
    <property type="match status" value="1"/>
</dbReference>
<feature type="domain" description="SH3" evidence="9">
    <location>
        <begin position="229"/>
        <end position="299"/>
    </location>
</feature>
<dbReference type="GO" id="GO:0070161">
    <property type="term" value="C:anchoring junction"/>
    <property type="evidence" value="ECO:0007669"/>
    <property type="project" value="UniProtKB-SubCell"/>
</dbReference>
<dbReference type="InterPro" id="IPR036892">
    <property type="entry name" value="L27_dom_sf"/>
</dbReference>
<evidence type="ECO:0000256" key="2">
    <source>
        <dbReference type="ARBA" id="ARBA00004370"/>
    </source>
</evidence>
<evidence type="ECO:0008006" key="14">
    <source>
        <dbReference type="Google" id="ProtNLM"/>
    </source>
</evidence>
<evidence type="ECO:0000256" key="1">
    <source>
        <dbReference type="ARBA" id="ARBA00004282"/>
    </source>
</evidence>
<comment type="similarity">
    <text evidence="3">Belongs to the MAGUK family.</text>
</comment>
<dbReference type="CDD" id="cd00071">
    <property type="entry name" value="GMPK"/>
    <property type="match status" value="1"/>
</dbReference>